<evidence type="ECO:0000256" key="2">
    <source>
        <dbReference type="ARBA" id="ARBA00022801"/>
    </source>
</evidence>
<dbReference type="SUPFAM" id="SSF56601">
    <property type="entry name" value="beta-lactamase/transpeptidase-like"/>
    <property type="match status" value="2"/>
</dbReference>
<sequence length="956" mass="103010">MKRLPRALLVLTLALLTAFWTAVPAWTAEAKAGDLLDRTLRHYVEELKKNPSARGMVVGYEAVSLDRGESLASLRAEKTFVPGRVLQLLTGAAVLDGLPEGMRIPTEVYVDGQLSGGTLKGDIILKGYGDPSLSADRLEDLAEALRKKGIRQVRGDLIVDDSFFDGERLGTGWMWDDEPFPASAQIGALSVEGNTVSVKVTPGRPGKPPHIQVSPAPDYVRVINRAKTVPGGGQALTIDRTRAKNELVITGTIGKDHPGMKVRRTVEDPARFAGAVFRELLRREGVKMHPGSRIVAGEKGPEAKRVGRVVSPELDRLLEHMVREGDSFYAEMLLKQLGANAAGEGSFEAGLEAVEDFARRIGMDTGFAQVDGSGLSRMNVIAPAHLVQLLAAMEKHPERERFDELLSASGTCKPLAGRIKEKTLRVICGEADGSAGMAGIVTGRGGDRIAFAVLANGVSDPSAARALLGRIGAALAAYPELPDPGDLPEEKVYPLSGLLDPLLEEESYRGAIAGVLVRSMDRGETLYARDAEALLTPASNTKLFTAAAALDGLGADYRFKTEVYRSGSLAGGVLDGDVIIKGFGDPTLATEDSLRVQEGPTVEAIARDLKKRGIRRILGDIVVDAGAFSGEVYGAGWAWDDESGYYQPQIKALSINRGTVRFDYLPGEKPGDSIRLQLTPETDYVEVINEAVTGPENSKNTLRLERDRGTNRIRITGSLPLNFSGDYTRVPVENPHLYAGQVLKERLEEEGIAFAPGSRVREGQKPAGVKRLATYESPPLSEVVHYMNKASDNYYAEMILRTLGMEKTGKGTAEGGIEAVMKYVTRSGVDRPFNLKDGSGLTRYNRVSAEQIVKLLSSVAEQPIEEPFVQSLPVAGVDGTLSSRMRDTAAAGNLRGKTGSLTRVSALSGYLRTRDGERIVYAILLNGHSEGSLKSLEDRIGTALAEYSRNEQEGEP</sequence>
<feature type="signal peptide" evidence="3">
    <location>
        <begin position="1"/>
        <end position="22"/>
    </location>
</feature>
<keyword evidence="3" id="KW-0732">Signal</keyword>
<protein>
    <submittedName>
        <fullName evidence="4">D-alanyl-D-alanine carboxypeptidase, serine-type, PBP4 family</fullName>
    </submittedName>
</protein>
<dbReference type="STRING" id="201973.SAMN04488025_13825"/>
<organism evidence="4 5">
    <name type="scientific">Planifilum fulgidum</name>
    <dbReference type="NCBI Taxonomy" id="201973"/>
    <lineage>
        <taxon>Bacteria</taxon>
        <taxon>Bacillati</taxon>
        <taxon>Bacillota</taxon>
        <taxon>Bacilli</taxon>
        <taxon>Bacillales</taxon>
        <taxon>Thermoactinomycetaceae</taxon>
        <taxon>Planifilum</taxon>
    </lineage>
</organism>
<evidence type="ECO:0000256" key="3">
    <source>
        <dbReference type="SAM" id="SignalP"/>
    </source>
</evidence>
<dbReference type="NCBIfam" id="TIGR00666">
    <property type="entry name" value="PBP4"/>
    <property type="match status" value="2"/>
</dbReference>
<dbReference type="AlphaFoldDB" id="A0A1I2S6E7"/>
<dbReference type="EMBL" id="FOOK01000038">
    <property type="protein sequence ID" value="SFG48474.1"/>
    <property type="molecule type" value="Genomic_DNA"/>
</dbReference>
<feature type="chain" id="PRO_5038741711" evidence="3">
    <location>
        <begin position="23"/>
        <end position="956"/>
    </location>
</feature>
<name>A0A1I2S6E7_9BACL</name>
<dbReference type="OrthoDB" id="9802627at2"/>
<gene>
    <name evidence="4" type="ORF">SAMN04488025_13825</name>
</gene>
<dbReference type="Pfam" id="PF02113">
    <property type="entry name" value="Peptidase_S13"/>
    <property type="match status" value="2"/>
</dbReference>
<comment type="similarity">
    <text evidence="1">Belongs to the peptidase S13 family.</text>
</comment>
<dbReference type="PANTHER" id="PTHR30023:SF0">
    <property type="entry name" value="PENICILLIN-SENSITIVE CARBOXYPEPTIDASE A"/>
    <property type="match status" value="1"/>
</dbReference>
<dbReference type="GO" id="GO:0006508">
    <property type="term" value="P:proteolysis"/>
    <property type="evidence" value="ECO:0007669"/>
    <property type="project" value="InterPro"/>
</dbReference>
<dbReference type="PANTHER" id="PTHR30023">
    <property type="entry name" value="D-ALANYL-D-ALANINE CARBOXYPEPTIDASE"/>
    <property type="match status" value="1"/>
</dbReference>
<dbReference type="PRINTS" id="PR00922">
    <property type="entry name" value="DADACBPTASE3"/>
</dbReference>
<proteinExistence type="inferred from homology"/>
<evidence type="ECO:0000313" key="5">
    <source>
        <dbReference type="Proteomes" id="UP000198661"/>
    </source>
</evidence>
<keyword evidence="2" id="KW-0378">Hydrolase</keyword>
<dbReference type="Proteomes" id="UP000198661">
    <property type="component" value="Unassembled WGS sequence"/>
</dbReference>
<dbReference type="Gene3D" id="3.40.710.10">
    <property type="entry name" value="DD-peptidase/beta-lactamase superfamily"/>
    <property type="match status" value="3"/>
</dbReference>
<accession>A0A1I2S6E7</accession>
<dbReference type="RefSeq" id="WP_143085400.1">
    <property type="nucleotide sequence ID" value="NZ_FOOK01000038.1"/>
</dbReference>
<dbReference type="InterPro" id="IPR012338">
    <property type="entry name" value="Beta-lactam/transpept-like"/>
</dbReference>
<dbReference type="InterPro" id="IPR000667">
    <property type="entry name" value="Peptidase_S13"/>
</dbReference>
<dbReference type="SMR" id="A0A1I2S6E7"/>
<dbReference type="GO" id="GO:0000270">
    <property type="term" value="P:peptidoglycan metabolic process"/>
    <property type="evidence" value="ECO:0007669"/>
    <property type="project" value="TreeGrafter"/>
</dbReference>
<evidence type="ECO:0000256" key="1">
    <source>
        <dbReference type="ARBA" id="ARBA00006096"/>
    </source>
</evidence>
<evidence type="ECO:0000313" key="4">
    <source>
        <dbReference type="EMBL" id="SFG48474.1"/>
    </source>
</evidence>
<reference evidence="4 5" key="1">
    <citation type="submission" date="2016-10" db="EMBL/GenBank/DDBJ databases">
        <authorList>
            <person name="de Groot N.N."/>
        </authorList>
    </citation>
    <scope>NUCLEOTIDE SEQUENCE [LARGE SCALE GENOMIC DNA]</scope>
    <source>
        <strain evidence="4 5">DSM 44945</strain>
    </source>
</reference>
<keyword evidence="4" id="KW-0121">Carboxypeptidase</keyword>
<dbReference type="GO" id="GO:0004185">
    <property type="term" value="F:serine-type carboxypeptidase activity"/>
    <property type="evidence" value="ECO:0007669"/>
    <property type="project" value="InterPro"/>
</dbReference>
<dbReference type="Gene3D" id="3.50.80.20">
    <property type="entry name" value="D-Ala-D-Ala carboxypeptidase C, peptidase S13"/>
    <property type="match status" value="2"/>
</dbReference>
<keyword evidence="4" id="KW-0645">Protease</keyword>
<keyword evidence="5" id="KW-1185">Reference proteome</keyword>